<evidence type="ECO:0000313" key="2">
    <source>
        <dbReference type="Proteomes" id="UP001140091"/>
    </source>
</evidence>
<dbReference type="PANTHER" id="PTHR10039">
    <property type="entry name" value="AMELOGENIN"/>
    <property type="match status" value="1"/>
</dbReference>
<evidence type="ECO:0000313" key="1">
    <source>
        <dbReference type="EMBL" id="KAJ2924689.1"/>
    </source>
</evidence>
<evidence type="ECO:0008006" key="3">
    <source>
        <dbReference type="Google" id="ProtNLM"/>
    </source>
</evidence>
<comment type="caution">
    <text evidence="1">The sequence shown here is derived from an EMBL/GenBank/DDBJ whole genome shotgun (WGS) entry which is preliminary data.</text>
</comment>
<feature type="non-terminal residue" evidence="1">
    <location>
        <position position="401"/>
    </location>
</feature>
<accession>A0A9W8J1N8</accession>
<reference evidence="1" key="1">
    <citation type="submission" date="2022-06" db="EMBL/GenBank/DDBJ databases">
        <title>Genome Sequence of Candolleomyces eurysporus.</title>
        <authorList>
            <person name="Buettner E."/>
        </authorList>
    </citation>
    <scope>NUCLEOTIDE SEQUENCE</scope>
    <source>
        <strain evidence="1">VTCC 930004</strain>
    </source>
</reference>
<proteinExistence type="predicted"/>
<dbReference type="Proteomes" id="UP001140091">
    <property type="component" value="Unassembled WGS sequence"/>
</dbReference>
<dbReference type="PANTHER" id="PTHR10039:SF15">
    <property type="entry name" value="NACHT DOMAIN-CONTAINING PROTEIN"/>
    <property type="match status" value="1"/>
</dbReference>
<name>A0A9W8J1N8_9AGAR</name>
<dbReference type="OrthoDB" id="206617at2759"/>
<keyword evidence="2" id="KW-1185">Reference proteome</keyword>
<organism evidence="1 2">
    <name type="scientific">Candolleomyces eurysporus</name>
    <dbReference type="NCBI Taxonomy" id="2828524"/>
    <lineage>
        <taxon>Eukaryota</taxon>
        <taxon>Fungi</taxon>
        <taxon>Dikarya</taxon>
        <taxon>Basidiomycota</taxon>
        <taxon>Agaricomycotina</taxon>
        <taxon>Agaricomycetes</taxon>
        <taxon>Agaricomycetidae</taxon>
        <taxon>Agaricales</taxon>
        <taxon>Agaricineae</taxon>
        <taxon>Psathyrellaceae</taxon>
        <taxon>Candolleomyces</taxon>
    </lineage>
</organism>
<gene>
    <name evidence="1" type="ORF">H1R20_g12408</name>
</gene>
<sequence>MVKFAVTIASQMAAVIPETIPFIDAALTSEPGLLKPGTLSLEFQLQNLVFEPFKAVVYSSLPLTSPLRRPSPNPLPFLIVIDGLDECEDKEGMDTFIDSMLTFFKDNPTVPLRFFIATRIEQHIQDRLKAPKVILDSLDSHGSEDDIEVFVEAEFQREAKRNRVIRAYMLQHGNWPSADHRRQLIRHIQGSFIFGSTLVKYILWNKGDGLTPMDRLPLALDMNPGLDDLYMQTLARVEHLPHFMDIISTITFSSPISISMLAQLLRIKTFEVLHVLVDLQSIIQFSGPFQQAQEKSTHEIKVTGEHVEFVFLISDDFMSQIMLLWVFDQITSTYRQLHPLNDGNPRLCISAENEKYGVFSGDIMISGRMEKVNGPTQSLSSVLRGTSLHEIYKRVLKKRGW</sequence>
<dbReference type="EMBL" id="JANBPK010001209">
    <property type="protein sequence ID" value="KAJ2924689.1"/>
    <property type="molecule type" value="Genomic_DNA"/>
</dbReference>
<dbReference type="AlphaFoldDB" id="A0A9W8J1N8"/>
<protein>
    <recommendedName>
        <fullName evidence="3">NACHT domain-containing protein</fullName>
    </recommendedName>
</protein>